<evidence type="ECO:0000313" key="2">
    <source>
        <dbReference type="EMBL" id="MBM0231719.1"/>
    </source>
</evidence>
<evidence type="ECO:0000259" key="1">
    <source>
        <dbReference type="PROSITE" id="PS50943"/>
    </source>
</evidence>
<protein>
    <submittedName>
        <fullName evidence="2">AAA family ATPase</fullName>
    </submittedName>
</protein>
<accession>A0ABS1XR33</accession>
<dbReference type="PROSITE" id="PS50943">
    <property type="entry name" value="HTH_CROC1"/>
    <property type="match status" value="1"/>
</dbReference>
<feature type="domain" description="HTH cro/C1-type" evidence="1">
    <location>
        <begin position="1"/>
        <end position="56"/>
    </location>
</feature>
<dbReference type="CDD" id="cd00093">
    <property type="entry name" value="HTH_XRE"/>
    <property type="match status" value="1"/>
</dbReference>
<name>A0ABS1XR33_9ACTN</name>
<dbReference type="InterPro" id="IPR010982">
    <property type="entry name" value="Lambda_DNA-bd_dom_sf"/>
</dbReference>
<dbReference type="Pfam" id="PF13191">
    <property type="entry name" value="AAA_16"/>
    <property type="match status" value="1"/>
</dbReference>
<dbReference type="InterPro" id="IPR001387">
    <property type="entry name" value="Cro/C1-type_HTH"/>
</dbReference>
<proteinExistence type="predicted"/>
<dbReference type="PANTHER" id="PTHR47691:SF3">
    <property type="entry name" value="HTH-TYPE TRANSCRIPTIONAL REGULATOR RV0890C-RELATED"/>
    <property type="match status" value="1"/>
</dbReference>
<dbReference type="Pfam" id="PF01381">
    <property type="entry name" value="HTH_3"/>
    <property type="match status" value="1"/>
</dbReference>
<organism evidence="2 3">
    <name type="scientific">Micromonospora parastrephiae</name>
    <dbReference type="NCBI Taxonomy" id="2806101"/>
    <lineage>
        <taxon>Bacteria</taxon>
        <taxon>Bacillati</taxon>
        <taxon>Actinomycetota</taxon>
        <taxon>Actinomycetes</taxon>
        <taxon>Micromonosporales</taxon>
        <taxon>Micromonosporaceae</taxon>
        <taxon>Micromonospora</taxon>
    </lineage>
</organism>
<evidence type="ECO:0000313" key="3">
    <source>
        <dbReference type="Proteomes" id="UP000601027"/>
    </source>
</evidence>
<dbReference type="InterPro" id="IPR041664">
    <property type="entry name" value="AAA_16"/>
</dbReference>
<sequence>MRNARRRVGMTQRQLAEISTISVRAIRDLELERTRTPRIQTIRLLADALRLSKARRAELEAAAGPLAGEPLIDKVIAPPAPLGPIIGREREVTTLTDMLESNGHRLVNVVGMPGIGKTRVIHEVADALHQSGRMPAICVEAGGSPPNGEAPVGPRHTLIGRIADRLGCEPVLDDVVAVLAKSDILVTVDGRDLDQDDEQALRLLLHRAPGLRVLYETCEIPPTLGDPIFSVFPLAIPDSCDGGDADFARYPAVEFLRSCAVQLFPATGTNSDVTAAIACISWHLDGIPRALEAAASWLLLYEPAQLLDTAAGPPVTLATALVNTDNSLIDWLDRTMAALPVKDAEALRRLVEADPWTVEQAVDLLGGPAAGALRAIRKLRTLGLVRRIDATDGAPPRFRVLNLVRHALRTGAVLSQRQPPRGVPEPLCLPGL</sequence>
<dbReference type="PANTHER" id="PTHR47691">
    <property type="entry name" value="REGULATOR-RELATED"/>
    <property type="match status" value="1"/>
</dbReference>
<dbReference type="SUPFAM" id="SSF47413">
    <property type="entry name" value="lambda repressor-like DNA-binding domains"/>
    <property type="match status" value="1"/>
</dbReference>
<dbReference type="EMBL" id="JAEVHM010000022">
    <property type="protein sequence ID" value="MBM0231719.1"/>
    <property type="molecule type" value="Genomic_DNA"/>
</dbReference>
<gene>
    <name evidence="2" type="ORF">JNW91_07520</name>
</gene>
<dbReference type="Gene3D" id="1.10.260.40">
    <property type="entry name" value="lambda repressor-like DNA-binding domains"/>
    <property type="match status" value="1"/>
</dbReference>
<comment type="caution">
    <text evidence="2">The sequence shown here is derived from an EMBL/GenBank/DDBJ whole genome shotgun (WGS) entry which is preliminary data.</text>
</comment>
<dbReference type="SUPFAM" id="SSF52540">
    <property type="entry name" value="P-loop containing nucleoside triphosphate hydrolases"/>
    <property type="match status" value="1"/>
</dbReference>
<dbReference type="InterPro" id="IPR027417">
    <property type="entry name" value="P-loop_NTPase"/>
</dbReference>
<dbReference type="Gene3D" id="3.40.50.300">
    <property type="entry name" value="P-loop containing nucleotide triphosphate hydrolases"/>
    <property type="match status" value="1"/>
</dbReference>
<reference evidence="2 3" key="1">
    <citation type="submission" date="2021-01" db="EMBL/GenBank/DDBJ databases">
        <title>Draft genome sequence of Micromonospora sp. strain STR1_7.</title>
        <authorList>
            <person name="Karlyshev A."/>
            <person name="Jawad R."/>
        </authorList>
    </citation>
    <scope>NUCLEOTIDE SEQUENCE [LARGE SCALE GENOMIC DNA]</scope>
    <source>
        <strain evidence="2 3">STR1-7</strain>
    </source>
</reference>
<dbReference type="Proteomes" id="UP000601027">
    <property type="component" value="Unassembled WGS sequence"/>
</dbReference>
<keyword evidence="3" id="KW-1185">Reference proteome</keyword>
<dbReference type="SMART" id="SM00530">
    <property type="entry name" value="HTH_XRE"/>
    <property type="match status" value="1"/>
</dbReference>